<gene>
    <name evidence="2" type="ORF">A2677_02050</name>
</gene>
<evidence type="ECO:0000256" key="1">
    <source>
        <dbReference type="SAM" id="MobiDB-lite"/>
    </source>
</evidence>
<dbReference type="EMBL" id="MHKK01000048">
    <property type="protein sequence ID" value="OGY88929.1"/>
    <property type="molecule type" value="Genomic_DNA"/>
</dbReference>
<feature type="compositionally biased region" description="Pro residues" evidence="1">
    <location>
        <begin position="136"/>
        <end position="152"/>
    </location>
</feature>
<evidence type="ECO:0000313" key="3">
    <source>
        <dbReference type="Proteomes" id="UP000177817"/>
    </source>
</evidence>
<dbReference type="AlphaFoldDB" id="A0A1G2BK78"/>
<feature type="region of interest" description="Disordered" evidence="1">
    <location>
        <begin position="131"/>
        <end position="152"/>
    </location>
</feature>
<evidence type="ECO:0000313" key="2">
    <source>
        <dbReference type="EMBL" id="OGY88929.1"/>
    </source>
</evidence>
<comment type="caution">
    <text evidence="2">The sequence shown here is derived from an EMBL/GenBank/DDBJ whole genome shotgun (WGS) entry which is preliminary data.</text>
</comment>
<dbReference type="Proteomes" id="UP000177817">
    <property type="component" value="Unassembled WGS sequence"/>
</dbReference>
<accession>A0A1G2BK78</accession>
<name>A0A1G2BK78_9BACT</name>
<proteinExistence type="predicted"/>
<protein>
    <submittedName>
        <fullName evidence="2">Uncharacterized protein</fullName>
    </submittedName>
</protein>
<reference evidence="2 3" key="1">
    <citation type="journal article" date="2016" name="Nat. Commun.">
        <title>Thousands of microbial genomes shed light on interconnected biogeochemical processes in an aquifer system.</title>
        <authorList>
            <person name="Anantharaman K."/>
            <person name="Brown C.T."/>
            <person name="Hug L.A."/>
            <person name="Sharon I."/>
            <person name="Castelle C.J."/>
            <person name="Probst A.J."/>
            <person name="Thomas B.C."/>
            <person name="Singh A."/>
            <person name="Wilkins M.J."/>
            <person name="Karaoz U."/>
            <person name="Brodie E.L."/>
            <person name="Williams K.H."/>
            <person name="Hubbard S.S."/>
            <person name="Banfield J.F."/>
        </authorList>
    </citation>
    <scope>NUCLEOTIDE SEQUENCE [LARGE SCALE GENOMIC DNA]</scope>
</reference>
<organism evidence="2 3">
    <name type="scientific">Candidatus Komeilibacteria bacterium RIFCSPHIGHO2_01_FULL_52_14</name>
    <dbReference type="NCBI Taxonomy" id="1798549"/>
    <lineage>
        <taxon>Bacteria</taxon>
        <taxon>Candidatus Komeiliibacteriota</taxon>
    </lineage>
</organism>
<sequence>MADTRSTTVQKSSGTRYPIVVIVLLLLAIGSGAMAFSYKSQLQALKANPQKAAQEETRELIARVGKLIVLPSDEEPTIATVADPEKLKDQPFFAKAKAGDRVLIYTNARKAILYDPVSNKIIEVAPVNIGNAQAPQPAPAPEPTPAPEPSTP</sequence>